<organism evidence="2 3">
    <name type="scientific">Corallococcus exiguus</name>
    <dbReference type="NCBI Taxonomy" id="83462"/>
    <lineage>
        <taxon>Bacteria</taxon>
        <taxon>Pseudomonadati</taxon>
        <taxon>Myxococcota</taxon>
        <taxon>Myxococcia</taxon>
        <taxon>Myxococcales</taxon>
        <taxon>Cystobacterineae</taxon>
        <taxon>Myxococcaceae</taxon>
        <taxon>Corallococcus</taxon>
    </lineage>
</organism>
<dbReference type="Proteomes" id="UP000537825">
    <property type="component" value="Unassembled WGS sequence"/>
</dbReference>
<sequence>MAVGVVLAAALPITYLSLTPLLAPPAEPGDLSSPTLAKVLNESIDTAVADLDPKKWPGLIPEAAANSRVFLREVAEVVARCSKGPLEPNQKYNRMLFHLVGVDGFRYEPITSRGCGEDSLIFRATFKDGRITEVFTDGRERRHSLEEVKHLVNIREFGKVLISSDKQRHPERYYPPAPPQAPPRDVSKDWE</sequence>
<keyword evidence="3" id="KW-1185">Reference proteome</keyword>
<evidence type="ECO:0000256" key="1">
    <source>
        <dbReference type="SAM" id="MobiDB-lite"/>
    </source>
</evidence>
<comment type="caution">
    <text evidence="2">The sequence shown here is derived from an EMBL/GenBank/DDBJ whole genome shotgun (WGS) entry which is preliminary data.</text>
</comment>
<proteinExistence type="predicted"/>
<dbReference type="EMBL" id="JAAAPK010000009">
    <property type="protein sequence ID" value="NBC43861.1"/>
    <property type="molecule type" value="Genomic_DNA"/>
</dbReference>
<feature type="region of interest" description="Disordered" evidence="1">
    <location>
        <begin position="166"/>
        <end position="191"/>
    </location>
</feature>
<feature type="compositionally biased region" description="Pro residues" evidence="1">
    <location>
        <begin position="173"/>
        <end position="182"/>
    </location>
</feature>
<evidence type="ECO:0000313" key="2">
    <source>
        <dbReference type="EMBL" id="NBC43861.1"/>
    </source>
</evidence>
<protein>
    <submittedName>
        <fullName evidence="2">Uncharacterized protein</fullName>
    </submittedName>
</protein>
<dbReference type="AlphaFoldDB" id="A0A7X5BS23"/>
<reference evidence="2 3" key="1">
    <citation type="submission" date="2020-01" db="EMBL/GenBank/DDBJ databases">
        <title>The draft genome sequence of Corallococcus exiguus DSM 14696.</title>
        <authorList>
            <person name="Zhang X."/>
            <person name="Zhu H."/>
        </authorList>
    </citation>
    <scope>NUCLEOTIDE SEQUENCE [LARGE SCALE GENOMIC DNA]</scope>
    <source>
        <strain evidence="2 3">DSM 14696</strain>
    </source>
</reference>
<gene>
    <name evidence="2" type="ORF">GTZ93_29040</name>
</gene>
<evidence type="ECO:0000313" key="3">
    <source>
        <dbReference type="Proteomes" id="UP000537825"/>
    </source>
</evidence>
<accession>A0A7X5BS23</accession>
<name>A0A7X5BS23_9BACT</name>